<keyword evidence="5" id="KW-1185">Reference proteome</keyword>
<dbReference type="GO" id="GO:0005682">
    <property type="term" value="C:U5 snRNP"/>
    <property type="evidence" value="ECO:0007669"/>
    <property type="project" value="TreeGrafter"/>
</dbReference>
<dbReference type="InterPro" id="IPR012591">
    <property type="entry name" value="PRO8NT"/>
</dbReference>
<evidence type="ECO:0000313" key="4">
    <source>
        <dbReference type="EMBL" id="CAA7017257.1"/>
    </source>
</evidence>
<dbReference type="PANTHER" id="PTHR11140:SF0">
    <property type="entry name" value="PRE-MRNA-PROCESSING-SPLICING FACTOR 8"/>
    <property type="match status" value="1"/>
</dbReference>
<accession>A0A6D2HRL6</accession>
<dbReference type="InterPro" id="IPR027652">
    <property type="entry name" value="PRP8"/>
</dbReference>
<dbReference type="PANTHER" id="PTHR11140">
    <property type="entry name" value="PRE-MRNA SPLICING FACTOR PRP8"/>
    <property type="match status" value="1"/>
</dbReference>
<gene>
    <name evidence="4" type="ORF">MERR_LOCUS4492</name>
</gene>
<dbReference type="Pfam" id="PF08082">
    <property type="entry name" value="PRO8NT"/>
    <property type="match status" value="1"/>
</dbReference>
<dbReference type="EMBL" id="CACVBM020000310">
    <property type="protein sequence ID" value="CAA7017257.1"/>
    <property type="molecule type" value="Genomic_DNA"/>
</dbReference>
<feature type="domain" description="PROCN" evidence="3">
    <location>
        <begin position="396"/>
        <end position="769"/>
    </location>
</feature>
<name>A0A6D2HRL6_9BRAS</name>
<proteinExistence type="predicted"/>
<protein>
    <recommendedName>
        <fullName evidence="6">PROCN domain-containing protein</fullName>
    </recommendedName>
</protein>
<feature type="region of interest" description="Disordered" evidence="1">
    <location>
        <begin position="1"/>
        <end position="32"/>
    </location>
</feature>
<organism evidence="4 5">
    <name type="scientific">Microthlaspi erraticum</name>
    <dbReference type="NCBI Taxonomy" id="1685480"/>
    <lineage>
        <taxon>Eukaryota</taxon>
        <taxon>Viridiplantae</taxon>
        <taxon>Streptophyta</taxon>
        <taxon>Embryophyta</taxon>
        <taxon>Tracheophyta</taxon>
        <taxon>Spermatophyta</taxon>
        <taxon>Magnoliopsida</taxon>
        <taxon>eudicotyledons</taxon>
        <taxon>Gunneridae</taxon>
        <taxon>Pentapetalae</taxon>
        <taxon>rosids</taxon>
        <taxon>malvids</taxon>
        <taxon>Brassicales</taxon>
        <taxon>Brassicaceae</taxon>
        <taxon>Coluteocarpeae</taxon>
        <taxon>Microthlaspi</taxon>
    </lineage>
</organism>
<dbReference type="GO" id="GO:0030619">
    <property type="term" value="F:U1 snRNA binding"/>
    <property type="evidence" value="ECO:0007669"/>
    <property type="project" value="TreeGrafter"/>
</dbReference>
<feature type="compositionally biased region" description="Basic and acidic residues" evidence="1">
    <location>
        <begin position="13"/>
        <end position="32"/>
    </location>
</feature>
<evidence type="ECO:0000259" key="3">
    <source>
        <dbReference type="Pfam" id="PF08083"/>
    </source>
</evidence>
<dbReference type="AlphaFoldDB" id="A0A6D2HRL6"/>
<evidence type="ECO:0000313" key="5">
    <source>
        <dbReference type="Proteomes" id="UP000467841"/>
    </source>
</evidence>
<dbReference type="GO" id="GO:0097157">
    <property type="term" value="F:pre-mRNA intronic binding"/>
    <property type="evidence" value="ECO:0007669"/>
    <property type="project" value="TreeGrafter"/>
</dbReference>
<feature type="domain" description="PRO8NT" evidence="2">
    <location>
        <begin position="58"/>
        <end position="209"/>
    </location>
</feature>
<sequence>MIGDDMLVSPSEANHDPPSKPTPEETEAKLEKKARLWKQLSSKRYNEKRKLGFVETQKEDMPPEHLRKIIKEHGDMSSKKYRHDKRVYLGALKFVPHAVFKLLENMPMPWEQVRDVKVLYHITGAITFVNETPLVVEPIYMAQWGTMWIMMRREKRDRRHFKRMRFPPFDDEEPPLDYADNIMDVDPLEAIQLELDEEEDSCVHSWFYDHKPLVKTSSINGPSYRNRNLSLPVMSTLHRLAGQLLSDMVDRNYFYMFDLPSFFTAKALNMCIPGGPKFEPLYRDVEKGDEEWNEFNDINKLIVRTRTRTEGRVAFPYLYNNRPRKVKLSSYHTPMVMHIKSEDPDLPAFYYDPLINPISNSNQGFRDRKVDVDDDDDFVLPDGVEPLLQGTELYSDTTRDGISLLFAPRPFNMRSGKTRRAEDIPLVSEWYKEHCPASYPVKVRVSYQKLLKCYVQNELHRKPPKAQKKKDLFRSLAGTKFFQSTEIDWVEAGLQVCRQGHNMLNLLIHRKGLNYLHLDYNFNLKPIKTLTTKERKKSRFGNAFHLCREILRLTKLVVDANVQFRLGNVDAFQLADGLQYIFSHVGQLTGMYRYKYRLMRQIRMCKDLKHLIYYRFNTGPVGKGPGCGFWAPMWRVWLFFLRGVVPLLERWLGNLLGRQFEGRHSKGVAKTVTKQRVESHFDLELRAAVMHDVVDAMPEGIKQKKVKVIGQHLSEAWRCWKANIPWKVPCLPVPVENMILRYVKHKADWWTNVTHYNRERIRRGATVDNCL</sequence>
<evidence type="ECO:0000256" key="1">
    <source>
        <dbReference type="SAM" id="MobiDB-lite"/>
    </source>
</evidence>
<comment type="caution">
    <text evidence="4">The sequence shown here is derived from an EMBL/GenBank/DDBJ whole genome shotgun (WGS) entry which is preliminary data.</text>
</comment>
<dbReference type="InterPro" id="IPR012592">
    <property type="entry name" value="PROCN"/>
</dbReference>
<evidence type="ECO:0000259" key="2">
    <source>
        <dbReference type="Pfam" id="PF08082"/>
    </source>
</evidence>
<evidence type="ECO:0008006" key="6">
    <source>
        <dbReference type="Google" id="ProtNLM"/>
    </source>
</evidence>
<dbReference type="GO" id="GO:0071013">
    <property type="term" value="C:catalytic step 2 spliceosome"/>
    <property type="evidence" value="ECO:0007669"/>
    <property type="project" value="TreeGrafter"/>
</dbReference>
<dbReference type="GO" id="GO:0000244">
    <property type="term" value="P:spliceosomal tri-snRNP complex assembly"/>
    <property type="evidence" value="ECO:0007669"/>
    <property type="project" value="TreeGrafter"/>
</dbReference>
<dbReference type="Proteomes" id="UP000467841">
    <property type="component" value="Unassembled WGS sequence"/>
</dbReference>
<dbReference type="GO" id="GO:0017070">
    <property type="term" value="F:U6 snRNA binding"/>
    <property type="evidence" value="ECO:0007669"/>
    <property type="project" value="TreeGrafter"/>
</dbReference>
<dbReference type="Pfam" id="PF08083">
    <property type="entry name" value="PROCN"/>
    <property type="match status" value="1"/>
</dbReference>
<dbReference type="GO" id="GO:0030620">
    <property type="term" value="F:U2 snRNA binding"/>
    <property type="evidence" value="ECO:0007669"/>
    <property type="project" value="TreeGrafter"/>
</dbReference>
<dbReference type="OrthoDB" id="1096540at2759"/>
<dbReference type="GO" id="GO:0030623">
    <property type="term" value="F:U5 snRNA binding"/>
    <property type="evidence" value="ECO:0007669"/>
    <property type="project" value="TreeGrafter"/>
</dbReference>
<reference evidence="4" key="1">
    <citation type="submission" date="2020-01" db="EMBL/GenBank/DDBJ databases">
        <authorList>
            <person name="Mishra B."/>
        </authorList>
    </citation>
    <scope>NUCLEOTIDE SEQUENCE [LARGE SCALE GENOMIC DNA]</scope>
</reference>